<keyword evidence="3" id="KW-1185">Reference proteome</keyword>
<feature type="compositionally biased region" description="Low complexity" evidence="1">
    <location>
        <begin position="181"/>
        <end position="202"/>
    </location>
</feature>
<dbReference type="EMBL" id="JAULSY010000040">
    <property type="protein sequence ID" value="KAK0669657.1"/>
    <property type="molecule type" value="Genomic_DNA"/>
</dbReference>
<evidence type="ECO:0000313" key="2">
    <source>
        <dbReference type="EMBL" id="KAK0669657.1"/>
    </source>
</evidence>
<dbReference type="Proteomes" id="UP001174997">
    <property type="component" value="Unassembled WGS sequence"/>
</dbReference>
<reference evidence="2" key="1">
    <citation type="submission" date="2023-06" db="EMBL/GenBank/DDBJ databases">
        <title>Genome-scale phylogeny and comparative genomics of the fungal order Sordariales.</title>
        <authorList>
            <consortium name="Lawrence Berkeley National Laboratory"/>
            <person name="Hensen N."/>
            <person name="Bonometti L."/>
            <person name="Westerberg I."/>
            <person name="Brannstrom I.O."/>
            <person name="Guillou S."/>
            <person name="Cros-Aarteil S."/>
            <person name="Calhoun S."/>
            <person name="Haridas S."/>
            <person name="Kuo A."/>
            <person name="Mondo S."/>
            <person name="Pangilinan J."/>
            <person name="Riley R."/>
            <person name="Labutti K."/>
            <person name="Andreopoulos B."/>
            <person name="Lipzen A."/>
            <person name="Chen C."/>
            <person name="Yanf M."/>
            <person name="Daum C."/>
            <person name="Ng V."/>
            <person name="Clum A."/>
            <person name="Steindorff A."/>
            <person name="Ohm R."/>
            <person name="Martin F."/>
            <person name="Silar P."/>
            <person name="Natvig D."/>
            <person name="Lalanne C."/>
            <person name="Gautier V."/>
            <person name="Ament-Velasquez S.L."/>
            <person name="Kruys A."/>
            <person name="Hutchinson M.I."/>
            <person name="Powell A.J."/>
            <person name="Barry K."/>
            <person name="Miller A.N."/>
            <person name="Grigoriev I.V."/>
            <person name="Debuchy R."/>
            <person name="Gladieux P."/>
            <person name="Thoren M.H."/>
            <person name="Johannesson H."/>
        </authorList>
    </citation>
    <scope>NUCLEOTIDE SEQUENCE</scope>
    <source>
        <strain evidence="2">CBS 307.81</strain>
    </source>
</reference>
<gene>
    <name evidence="2" type="ORF">QBC41DRAFT_302311</name>
</gene>
<feature type="region of interest" description="Disordered" evidence="1">
    <location>
        <begin position="175"/>
        <end position="226"/>
    </location>
</feature>
<organism evidence="2 3">
    <name type="scientific">Cercophora samala</name>
    <dbReference type="NCBI Taxonomy" id="330535"/>
    <lineage>
        <taxon>Eukaryota</taxon>
        <taxon>Fungi</taxon>
        <taxon>Dikarya</taxon>
        <taxon>Ascomycota</taxon>
        <taxon>Pezizomycotina</taxon>
        <taxon>Sordariomycetes</taxon>
        <taxon>Sordariomycetidae</taxon>
        <taxon>Sordariales</taxon>
        <taxon>Lasiosphaeriaceae</taxon>
        <taxon>Cercophora</taxon>
    </lineage>
</organism>
<name>A0AA39ZEQ4_9PEZI</name>
<protein>
    <submittedName>
        <fullName evidence="2">Uncharacterized protein</fullName>
    </submittedName>
</protein>
<comment type="caution">
    <text evidence="2">The sequence shown here is derived from an EMBL/GenBank/DDBJ whole genome shotgun (WGS) entry which is preliminary data.</text>
</comment>
<proteinExistence type="predicted"/>
<sequence>MAQEVPPKFKPSDLDNIHPTTEFFHERKHEAWQTYYETVVCDKSAAGNKAGHYASWRYFIEFSEEAVRRLHEQQIKIQSLETQLKRSRDDGNPSTPSLSLAPSAASFISITPVNTEGGVPPPTNIQLSTSPSHLTLTIVTPTSSSVSISHGSGGILTLGQGELTQRVKNLQDSVDERAKTTADAPTSTPTAETTTGSTTPTANVSITPATTRPPTPEVTRATTTNNPQWANGYLELKCPSCPAKFPSAFEYGMHRKCSWTCWQPPSASVLQRA</sequence>
<evidence type="ECO:0000313" key="3">
    <source>
        <dbReference type="Proteomes" id="UP001174997"/>
    </source>
</evidence>
<feature type="region of interest" description="Disordered" evidence="1">
    <location>
        <begin position="81"/>
        <end position="101"/>
    </location>
</feature>
<dbReference type="AlphaFoldDB" id="A0AA39ZEQ4"/>
<accession>A0AA39ZEQ4</accession>
<evidence type="ECO:0000256" key="1">
    <source>
        <dbReference type="SAM" id="MobiDB-lite"/>
    </source>
</evidence>